<dbReference type="InterPro" id="IPR002716">
    <property type="entry name" value="PIN_dom"/>
</dbReference>
<evidence type="ECO:0000256" key="2">
    <source>
        <dbReference type="ARBA" id="ARBA00022723"/>
    </source>
</evidence>
<sequence>MALSVITVLEVGLGVARLARKDPVQGSRLRDWYERVILEDFAERTLPITPAIARRGVELHIPDPRPDRDAWIAAAALEHGLVVVTRNTSDFAPTGVELLNPWRSGLV</sequence>
<evidence type="ECO:0000256" key="1">
    <source>
        <dbReference type="ARBA" id="ARBA00022722"/>
    </source>
</evidence>
<name>A0ABY1HYB2_9ACTO</name>
<dbReference type="CDD" id="cd18746">
    <property type="entry name" value="PIN_VapC4-5_FitB-like"/>
    <property type="match status" value="1"/>
</dbReference>
<reference evidence="6 7" key="1">
    <citation type="submission" date="2016-11" db="EMBL/GenBank/DDBJ databases">
        <authorList>
            <person name="Varghese N."/>
            <person name="Submissions S."/>
        </authorList>
    </citation>
    <scope>NUCLEOTIDE SEQUENCE [LARGE SCALE GENOMIC DNA]</scope>
    <source>
        <strain evidence="6 7">PA</strain>
    </source>
</reference>
<keyword evidence="4" id="KW-0460">Magnesium</keyword>
<dbReference type="Gene3D" id="3.40.50.1010">
    <property type="entry name" value="5'-nuclease"/>
    <property type="match status" value="1"/>
</dbReference>
<accession>A0ABY1HYB2</accession>
<keyword evidence="2" id="KW-0479">Metal-binding</keyword>
<comment type="caution">
    <text evidence="6">The sequence shown here is derived from an EMBL/GenBank/DDBJ whole genome shotgun (WGS) entry which is preliminary data.</text>
</comment>
<dbReference type="Pfam" id="PF01850">
    <property type="entry name" value="PIN"/>
    <property type="match status" value="1"/>
</dbReference>
<dbReference type="EMBL" id="FQYL01000001">
    <property type="protein sequence ID" value="SHI30805.1"/>
    <property type="molecule type" value="Genomic_DNA"/>
</dbReference>
<evidence type="ECO:0000256" key="3">
    <source>
        <dbReference type="ARBA" id="ARBA00022801"/>
    </source>
</evidence>
<dbReference type="InterPro" id="IPR029060">
    <property type="entry name" value="PIN-like_dom_sf"/>
</dbReference>
<gene>
    <name evidence="6" type="ORF">SAMN05216246_101173</name>
</gene>
<evidence type="ECO:0000259" key="5">
    <source>
        <dbReference type="Pfam" id="PF01850"/>
    </source>
</evidence>
<evidence type="ECO:0000313" key="6">
    <source>
        <dbReference type="EMBL" id="SHI30805.1"/>
    </source>
</evidence>
<evidence type="ECO:0000256" key="4">
    <source>
        <dbReference type="ARBA" id="ARBA00022842"/>
    </source>
</evidence>
<keyword evidence="1" id="KW-0540">Nuclease</keyword>
<keyword evidence="7" id="KW-1185">Reference proteome</keyword>
<dbReference type="SUPFAM" id="SSF88723">
    <property type="entry name" value="PIN domain-like"/>
    <property type="match status" value="1"/>
</dbReference>
<evidence type="ECO:0000313" key="7">
    <source>
        <dbReference type="Proteomes" id="UP000184390"/>
    </source>
</evidence>
<protein>
    <recommendedName>
        <fullName evidence="5">PIN domain-containing protein</fullName>
    </recommendedName>
</protein>
<feature type="domain" description="PIN" evidence="5">
    <location>
        <begin position="2"/>
        <end position="88"/>
    </location>
</feature>
<dbReference type="Proteomes" id="UP000184390">
    <property type="component" value="Unassembled WGS sequence"/>
</dbReference>
<keyword evidence="3" id="KW-0378">Hydrolase</keyword>
<proteinExistence type="predicted"/>
<organism evidence="6 7">
    <name type="scientific">Actinomyces denticolens</name>
    <dbReference type="NCBI Taxonomy" id="52767"/>
    <lineage>
        <taxon>Bacteria</taxon>
        <taxon>Bacillati</taxon>
        <taxon>Actinomycetota</taxon>
        <taxon>Actinomycetes</taxon>
        <taxon>Actinomycetales</taxon>
        <taxon>Actinomycetaceae</taxon>
        <taxon>Actinomyces</taxon>
    </lineage>
</organism>